<dbReference type="Proteomes" id="UP001056120">
    <property type="component" value="Linkage Group LG20"/>
</dbReference>
<dbReference type="EMBL" id="CM042037">
    <property type="protein sequence ID" value="KAI3742885.1"/>
    <property type="molecule type" value="Genomic_DNA"/>
</dbReference>
<name>A0ACB9D8P2_9ASTR</name>
<proteinExistence type="predicted"/>
<evidence type="ECO:0000313" key="2">
    <source>
        <dbReference type="Proteomes" id="UP001056120"/>
    </source>
</evidence>
<reference evidence="1 2" key="2">
    <citation type="journal article" date="2022" name="Mol. Ecol. Resour.">
        <title>The genomes of chicory, endive, great burdock and yacon provide insights into Asteraceae paleo-polyploidization history and plant inulin production.</title>
        <authorList>
            <person name="Fan W."/>
            <person name="Wang S."/>
            <person name="Wang H."/>
            <person name="Wang A."/>
            <person name="Jiang F."/>
            <person name="Liu H."/>
            <person name="Zhao H."/>
            <person name="Xu D."/>
            <person name="Zhang Y."/>
        </authorList>
    </citation>
    <scope>NUCLEOTIDE SEQUENCE [LARGE SCALE GENOMIC DNA]</scope>
    <source>
        <strain evidence="2">cv. Yunnan</strain>
        <tissue evidence="1">Leaves</tissue>
    </source>
</reference>
<evidence type="ECO:0000313" key="1">
    <source>
        <dbReference type="EMBL" id="KAI3742885.1"/>
    </source>
</evidence>
<protein>
    <submittedName>
        <fullName evidence="1">Uncharacterized protein</fullName>
    </submittedName>
</protein>
<gene>
    <name evidence="1" type="ORF">L1987_60583</name>
</gene>
<sequence length="70" mass="8256">MLPGSFDTVHRVDWNGVVAVAVMLLSLSLEQDFHARKFNEFWMKVAIIRCLQHQNIVLFWDLSLSHQIFR</sequence>
<keyword evidence="2" id="KW-1185">Reference proteome</keyword>
<reference evidence="2" key="1">
    <citation type="journal article" date="2022" name="Mol. Ecol. Resour.">
        <title>The genomes of chicory, endive, great burdock and yacon provide insights into Asteraceae palaeo-polyploidization history and plant inulin production.</title>
        <authorList>
            <person name="Fan W."/>
            <person name="Wang S."/>
            <person name="Wang H."/>
            <person name="Wang A."/>
            <person name="Jiang F."/>
            <person name="Liu H."/>
            <person name="Zhao H."/>
            <person name="Xu D."/>
            <person name="Zhang Y."/>
        </authorList>
    </citation>
    <scope>NUCLEOTIDE SEQUENCE [LARGE SCALE GENOMIC DNA]</scope>
    <source>
        <strain evidence="2">cv. Yunnan</strain>
    </source>
</reference>
<organism evidence="1 2">
    <name type="scientific">Smallanthus sonchifolius</name>
    <dbReference type="NCBI Taxonomy" id="185202"/>
    <lineage>
        <taxon>Eukaryota</taxon>
        <taxon>Viridiplantae</taxon>
        <taxon>Streptophyta</taxon>
        <taxon>Embryophyta</taxon>
        <taxon>Tracheophyta</taxon>
        <taxon>Spermatophyta</taxon>
        <taxon>Magnoliopsida</taxon>
        <taxon>eudicotyledons</taxon>
        <taxon>Gunneridae</taxon>
        <taxon>Pentapetalae</taxon>
        <taxon>asterids</taxon>
        <taxon>campanulids</taxon>
        <taxon>Asterales</taxon>
        <taxon>Asteraceae</taxon>
        <taxon>Asteroideae</taxon>
        <taxon>Heliantheae alliance</taxon>
        <taxon>Millerieae</taxon>
        <taxon>Smallanthus</taxon>
    </lineage>
</organism>
<comment type="caution">
    <text evidence="1">The sequence shown here is derived from an EMBL/GenBank/DDBJ whole genome shotgun (WGS) entry which is preliminary data.</text>
</comment>
<accession>A0ACB9D8P2</accession>